<accession>S3CQI6</accession>
<evidence type="ECO:0000313" key="2">
    <source>
        <dbReference type="Proteomes" id="UP000016923"/>
    </source>
</evidence>
<dbReference type="STRING" id="1262450.S3CQI6"/>
<dbReference type="InterPro" id="IPR038883">
    <property type="entry name" value="AN11006-like"/>
</dbReference>
<dbReference type="AlphaFoldDB" id="S3CQI6"/>
<keyword evidence="2" id="KW-1185">Reference proteome</keyword>
<organism evidence="1 2">
    <name type="scientific">Ophiostoma piceae (strain UAMH 11346)</name>
    <name type="common">Sap stain fungus</name>
    <dbReference type="NCBI Taxonomy" id="1262450"/>
    <lineage>
        <taxon>Eukaryota</taxon>
        <taxon>Fungi</taxon>
        <taxon>Dikarya</taxon>
        <taxon>Ascomycota</taxon>
        <taxon>Pezizomycotina</taxon>
        <taxon>Sordariomycetes</taxon>
        <taxon>Sordariomycetidae</taxon>
        <taxon>Ophiostomatales</taxon>
        <taxon>Ophiostomataceae</taxon>
        <taxon>Ophiostoma</taxon>
    </lineage>
</organism>
<dbReference type="OrthoDB" id="2951834at2759"/>
<sequence length="328" mass="37692">MSVMGTDMLAHGQDTTIGFLDLPAEIRVMVYRELLIDPCGVHIKLQPSRHRRLLFHCHPSYTTRAWEHDKNAKKTCKARARPPSFESLSGFVFRQHMGLSTVFDSDESALQRLGQITYFQRLQRHEQGPWSAYKIRPAILATNRQVYNESAYILYQQVFSFSEPAALFDFLAALGPLPLRMIREINILGWTDKRSITSEASPAFALLPKVVNLRRLRIMCSLGNTQDWAWVNIFPPRQHEQLASACHRLPVDIIANKIYRDTLSWLRPIYAKVGICGVQDILRIHKKNFMPLFRTSMKPIPAFTAEIEDKIMGRFWGVLEVLLEGDIA</sequence>
<evidence type="ECO:0000313" key="1">
    <source>
        <dbReference type="EMBL" id="EPE02895.1"/>
    </source>
</evidence>
<name>S3CQI6_OPHP1</name>
<gene>
    <name evidence="1" type="ORF">F503_01636</name>
</gene>
<protein>
    <submittedName>
        <fullName evidence="1">Uncharacterized protein</fullName>
    </submittedName>
</protein>
<dbReference type="VEuPathDB" id="FungiDB:F503_01636"/>
<dbReference type="EMBL" id="KE148173">
    <property type="protein sequence ID" value="EPE02895.1"/>
    <property type="molecule type" value="Genomic_DNA"/>
</dbReference>
<dbReference type="PANTHER" id="PTHR42085:SF8">
    <property type="entry name" value="F-BOX DOMAIN-CONTAINING PROTEIN"/>
    <property type="match status" value="1"/>
</dbReference>
<dbReference type="Proteomes" id="UP000016923">
    <property type="component" value="Unassembled WGS sequence"/>
</dbReference>
<dbReference type="eggNOG" id="ENOG502R8S1">
    <property type="taxonomic scope" value="Eukaryota"/>
</dbReference>
<dbReference type="PANTHER" id="PTHR42085">
    <property type="entry name" value="F-BOX DOMAIN-CONTAINING PROTEIN"/>
    <property type="match status" value="1"/>
</dbReference>
<proteinExistence type="predicted"/>
<dbReference type="HOGENOM" id="CLU_871703_0_0_1"/>
<reference evidence="1 2" key="1">
    <citation type="journal article" date="2013" name="BMC Genomics">
        <title>The genome and transcriptome of the pine saprophyte Ophiostoma piceae, and a comparison with the bark beetle-associated pine pathogen Grosmannia clavigera.</title>
        <authorList>
            <person name="Haridas S."/>
            <person name="Wang Y."/>
            <person name="Lim L."/>
            <person name="Massoumi Alamouti S."/>
            <person name="Jackman S."/>
            <person name="Docking R."/>
            <person name="Robertson G."/>
            <person name="Birol I."/>
            <person name="Bohlmann J."/>
            <person name="Breuil C."/>
        </authorList>
    </citation>
    <scope>NUCLEOTIDE SEQUENCE [LARGE SCALE GENOMIC DNA]</scope>
    <source>
        <strain evidence="1 2">UAMH 11346</strain>
    </source>
</reference>